<evidence type="ECO:0000313" key="4">
    <source>
        <dbReference type="Proteomes" id="UP000050490"/>
    </source>
</evidence>
<feature type="transmembrane region" description="Helical" evidence="1">
    <location>
        <begin position="72"/>
        <end position="89"/>
    </location>
</feature>
<reference evidence="2 4" key="1">
    <citation type="submission" date="2015-09" db="EMBL/GenBank/DDBJ databases">
        <title>Genome announcement of multiple Pseudomonas syringae strains.</title>
        <authorList>
            <person name="Thakur S."/>
            <person name="Wang P.W."/>
            <person name="Gong Y."/>
            <person name="Weir B.S."/>
            <person name="Guttman D.S."/>
        </authorList>
    </citation>
    <scope>NUCLEOTIDE SEQUENCE [LARGE SCALE GENOMIC DNA]</scope>
    <source>
        <strain evidence="2 4">ICMP4455</strain>
    </source>
</reference>
<reference evidence="3 5" key="2">
    <citation type="submission" date="2018-08" db="EMBL/GenBank/DDBJ databases">
        <title>Recombination of ecologically and evolutionarily significant loci maintains genetic cohesion in the Pseudomonas syringae species complex.</title>
        <authorList>
            <person name="Dillon M."/>
            <person name="Thakur S."/>
            <person name="Almeida R.N.D."/>
            <person name="Weir B.S."/>
            <person name="Guttman D.S."/>
        </authorList>
    </citation>
    <scope>NUCLEOTIDE SEQUENCE [LARGE SCALE GENOMIC DNA]</scope>
    <source>
        <strain evidence="3 5">ICMP 4316</strain>
    </source>
</reference>
<keyword evidence="1" id="KW-0472">Membrane</keyword>
<feature type="transmembrane region" description="Helical" evidence="1">
    <location>
        <begin position="210"/>
        <end position="231"/>
    </location>
</feature>
<evidence type="ECO:0000313" key="2">
    <source>
        <dbReference type="EMBL" id="KPX25022.1"/>
    </source>
</evidence>
<dbReference type="EMBL" id="LJQI01000306">
    <property type="protein sequence ID" value="KPX25022.1"/>
    <property type="molecule type" value="Genomic_DNA"/>
</dbReference>
<proteinExistence type="predicted"/>
<evidence type="ECO:0000313" key="3">
    <source>
        <dbReference type="EMBL" id="RMO56325.1"/>
    </source>
</evidence>
<gene>
    <name evidence="2" type="ORF">ALO70_100236</name>
    <name evidence="3" type="ORF">ALQ39_100268</name>
</gene>
<organism evidence="2 4">
    <name type="scientific">Pseudomonas amygdali pv. eriobotryae</name>
    <dbReference type="NCBI Taxonomy" id="129137"/>
    <lineage>
        <taxon>Bacteria</taxon>
        <taxon>Pseudomonadati</taxon>
        <taxon>Pseudomonadota</taxon>
        <taxon>Gammaproteobacteria</taxon>
        <taxon>Pseudomonadales</taxon>
        <taxon>Pseudomonadaceae</taxon>
        <taxon>Pseudomonas</taxon>
        <taxon>Pseudomonas amygdali</taxon>
    </lineage>
</organism>
<protein>
    <submittedName>
        <fullName evidence="2">Membrane protein</fullName>
    </submittedName>
</protein>
<dbReference type="PATRIC" id="fig|129137.4.peg.6203"/>
<evidence type="ECO:0000256" key="1">
    <source>
        <dbReference type="SAM" id="Phobius"/>
    </source>
</evidence>
<feature type="transmembrane region" description="Helical" evidence="1">
    <location>
        <begin position="16"/>
        <end position="34"/>
    </location>
</feature>
<accession>A0A0P9QJW1</accession>
<feature type="transmembrane region" description="Helical" evidence="1">
    <location>
        <begin position="135"/>
        <end position="156"/>
    </location>
</feature>
<dbReference type="EMBL" id="RBPV01000286">
    <property type="protein sequence ID" value="RMO56325.1"/>
    <property type="molecule type" value="Genomic_DNA"/>
</dbReference>
<sequence>MVMVVRLEVFVCRKLLYSYIFCRVLIRLIAFALFSKGYEMSDLMYAPPKASLEKDETDSRGPEFYVVSLKKFFILYLLTSGFFAIHWFYRNWSLNKKFSGSKVWPVARVIFAVIYAFPLFRTVDKSLRRQGRGHMAYWAISGLVLLALTIAGMVLSQGVSGHVQFKPVGGWLVWAVLLATAQTFNLMLVQSKMNAAALDPDGSTNSRLTWANGLWILAGCAIWLMSIPTYLSASAAA</sequence>
<comment type="caution">
    <text evidence="2">The sequence shown here is derived from an EMBL/GenBank/DDBJ whole genome shotgun (WGS) entry which is preliminary data.</text>
</comment>
<feature type="transmembrane region" description="Helical" evidence="1">
    <location>
        <begin position="168"/>
        <end position="189"/>
    </location>
</feature>
<dbReference type="Proteomes" id="UP000050490">
    <property type="component" value="Unassembled WGS sequence"/>
</dbReference>
<keyword evidence="1" id="KW-0812">Transmembrane</keyword>
<dbReference type="Proteomes" id="UP000275613">
    <property type="component" value="Unassembled WGS sequence"/>
</dbReference>
<feature type="transmembrane region" description="Helical" evidence="1">
    <location>
        <begin position="104"/>
        <end position="123"/>
    </location>
</feature>
<keyword evidence="1" id="KW-1133">Transmembrane helix</keyword>
<evidence type="ECO:0000313" key="5">
    <source>
        <dbReference type="Proteomes" id="UP000275613"/>
    </source>
</evidence>
<dbReference type="AlphaFoldDB" id="A0A0P9QJW1"/>
<name>A0A0P9QJW1_PSEA0</name>